<reference evidence="1 2" key="1">
    <citation type="submission" date="2017-06" db="EMBL/GenBank/DDBJ databases">
        <authorList>
            <person name="Kim H.J."/>
            <person name="Triplett B.A."/>
        </authorList>
    </citation>
    <scope>NUCLEOTIDE SEQUENCE [LARGE SCALE GENOMIC DNA]</scope>
    <source>
        <strain evidence="1 2">DSM 19307</strain>
    </source>
</reference>
<dbReference type="AlphaFoldDB" id="A0A239M2H2"/>
<organism evidence="1 2">
    <name type="scientific">Ekhidna lutea</name>
    <dbReference type="NCBI Taxonomy" id="447679"/>
    <lineage>
        <taxon>Bacteria</taxon>
        <taxon>Pseudomonadati</taxon>
        <taxon>Bacteroidota</taxon>
        <taxon>Cytophagia</taxon>
        <taxon>Cytophagales</taxon>
        <taxon>Reichenbachiellaceae</taxon>
        <taxon>Ekhidna</taxon>
    </lineage>
</organism>
<evidence type="ECO:0000313" key="2">
    <source>
        <dbReference type="Proteomes" id="UP000198393"/>
    </source>
</evidence>
<dbReference type="Proteomes" id="UP000198393">
    <property type="component" value="Unassembled WGS sequence"/>
</dbReference>
<keyword evidence="2" id="KW-1185">Reference proteome</keyword>
<dbReference type="EMBL" id="FZPD01000006">
    <property type="protein sequence ID" value="SNT36780.1"/>
    <property type="molecule type" value="Genomic_DNA"/>
</dbReference>
<protein>
    <submittedName>
        <fullName evidence="1">Uncharacterized protein containing a Zn-ribbon</fullName>
    </submittedName>
</protein>
<dbReference type="OrthoDB" id="5187906at2"/>
<sequence length="119" mass="13898">MKNRECPECGRPVHGRIDKKFCSDACRNAFNNKANSATTNYMRNVNNTLAKNRRILLELNPDGKKKTHKDKLLKKGFDFDFYTNSYTTKAGDIYRFCYEQGYLLLDEGFVLLVERKNED</sequence>
<accession>A0A239M2H2</accession>
<proteinExistence type="predicted"/>
<evidence type="ECO:0000313" key="1">
    <source>
        <dbReference type="EMBL" id="SNT36780.1"/>
    </source>
</evidence>
<dbReference type="RefSeq" id="WP_089358257.1">
    <property type="nucleotide sequence ID" value="NZ_FZPD01000006.1"/>
</dbReference>
<name>A0A239M2H2_EKHLU</name>
<gene>
    <name evidence="1" type="ORF">SAMN05421640_3591</name>
</gene>